<evidence type="ECO:0000313" key="2">
    <source>
        <dbReference type="EMBL" id="EFF69314.1"/>
    </source>
</evidence>
<evidence type="ECO:0000313" key="3">
    <source>
        <dbReference type="Proteomes" id="UP000006238"/>
    </source>
</evidence>
<accession>D4RXF2</accession>
<dbReference type="RefSeq" id="WP_005601387.1">
    <property type="nucleotide sequence ID" value="NZ_GG663520.1"/>
</dbReference>
<dbReference type="Proteomes" id="UP000006238">
    <property type="component" value="Unassembled WGS sequence"/>
</dbReference>
<dbReference type="InterPro" id="IPR036890">
    <property type="entry name" value="HATPase_C_sf"/>
</dbReference>
<comment type="caution">
    <text evidence="2">The sequence shown here is derived from an EMBL/GenBank/DDBJ whole genome shotgun (WGS) entry which is preliminary data.</text>
</comment>
<keyword evidence="1" id="KW-0175">Coiled coil</keyword>
<name>D4RXF2_9FIRM</name>
<dbReference type="SUPFAM" id="SSF55874">
    <property type="entry name" value="ATPase domain of HSP90 chaperone/DNA topoisomerase II/histidine kinase"/>
    <property type="match status" value="1"/>
</dbReference>
<feature type="coiled-coil region" evidence="1">
    <location>
        <begin position="110"/>
        <end position="137"/>
    </location>
</feature>
<dbReference type="Gene3D" id="3.30.565.10">
    <property type="entry name" value="Histidine kinase-like ATPase, C-terminal domain"/>
    <property type="match status" value="1"/>
</dbReference>
<reference evidence="2 3" key="1">
    <citation type="submission" date="2010-02" db="EMBL/GenBank/DDBJ databases">
        <authorList>
            <person name="Weinstock G."/>
            <person name="Sodergren E."/>
            <person name="Clifton S."/>
            <person name="Fulton L."/>
            <person name="Fulton B."/>
            <person name="Courtney L."/>
            <person name="Fronick C."/>
            <person name="Harrison M."/>
            <person name="Strong C."/>
            <person name="Farmer C."/>
            <person name="Delahaunty K."/>
            <person name="Markovic C."/>
            <person name="Hall O."/>
            <person name="Minx P."/>
            <person name="Tomlinson C."/>
            <person name="Mitreva M."/>
            <person name="Nelson J."/>
            <person name="Hou S."/>
            <person name="Wollam A."/>
            <person name="Pepin K.H."/>
            <person name="Johnson M."/>
            <person name="Bhonagiri V."/>
            <person name="Zhang X."/>
            <person name="Suruliraj S."/>
            <person name="Warren W."/>
            <person name="Chinwalla A."/>
            <person name="Mardis E.R."/>
            <person name="Wilson R.K."/>
        </authorList>
    </citation>
    <scope>NUCLEOTIDE SEQUENCE [LARGE SCALE GENOMIC DNA]</scope>
    <source>
        <strain evidence="2 3">DSM 2876</strain>
    </source>
</reference>
<gene>
    <name evidence="2" type="ORF">BUTYVIB_00503</name>
</gene>
<organism evidence="2 3">
    <name type="scientific">Eshraghiella crossota DSM 2876</name>
    <dbReference type="NCBI Taxonomy" id="511680"/>
    <lineage>
        <taxon>Bacteria</taxon>
        <taxon>Bacillati</taxon>
        <taxon>Bacillota</taxon>
        <taxon>Clostridia</taxon>
        <taxon>Lachnospirales</taxon>
        <taxon>Lachnospiraceae</taxon>
        <taxon>Eshraghiella</taxon>
    </lineage>
</organism>
<evidence type="ECO:0000256" key="1">
    <source>
        <dbReference type="SAM" id="Coils"/>
    </source>
</evidence>
<evidence type="ECO:0008006" key="4">
    <source>
        <dbReference type="Google" id="ProtNLM"/>
    </source>
</evidence>
<dbReference type="EMBL" id="ABWN01000019">
    <property type="protein sequence ID" value="EFF69314.1"/>
    <property type="molecule type" value="Genomic_DNA"/>
</dbReference>
<dbReference type="GeneID" id="98919302"/>
<dbReference type="AlphaFoldDB" id="D4RXF2"/>
<protein>
    <recommendedName>
        <fullName evidence="4">ATPase/histidine kinase/DNA gyrase B/HSP90 domain protein</fullName>
    </recommendedName>
</protein>
<dbReference type="HOGENOM" id="CLU_052468_0_0_9"/>
<dbReference type="eggNOG" id="COG4585">
    <property type="taxonomic scope" value="Bacteria"/>
</dbReference>
<proteinExistence type="predicted"/>
<sequence>MVHRMKRIGFNAIKESFDLLPTAVCFFDSMGSIVLCNRQMYQLSRQLFDNDMQYLGEVEEAMSNLPNGIVQISDVENTYLFPDKKVWRFEKIEVTDRYGESYIQLTAADVTELHRALVQLADDSRKLEEDSEKLKLLSGNVGALAREKERLDAKSSMHDNLAACITLTKQYITGEFDGIAADDVCREWEKVIAFQDAVSLSAKGKLFDSAKTGGVTVKIRGEEPTGGEAELMYTAIQVCLTNAIQYAKATEICANIWENECSYTVMIRNNGKPPEKEITEGGGLANLRHKIEKSGGRMTVQSLPEFSLVIDIPKYENWEGNLWI</sequence>
<keyword evidence="3" id="KW-1185">Reference proteome</keyword>